<name>A0A074VPZ1_AURM1</name>
<reference evidence="2 3" key="1">
    <citation type="journal article" date="2014" name="BMC Genomics">
        <title>Genome sequencing of four Aureobasidium pullulans varieties: biotechnological potential, stress tolerance, and description of new species.</title>
        <authorList>
            <person name="Gostin Ar C."/>
            <person name="Ohm R.A."/>
            <person name="Kogej T."/>
            <person name="Sonjak S."/>
            <person name="Turk M."/>
            <person name="Zajc J."/>
            <person name="Zalar P."/>
            <person name="Grube M."/>
            <person name="Sun H."/>
            <person name="Han J."/>
            <person name="Sharma A."/>
            <person name="Chiniquy J."/>
            <person name="Ngan C.Y."/>
            <person name="Lipzen A."/>
            <person name="Barry K."/>
            <person name="Grigoriev I.V."/>
            <person name="Gunde-Cimerman N."/>
        </authorList>
    </citation>
    <scope>NUCLEOTIDE SEQUENCE [LARGE SCALE GENOMIC DNA]</scope>
    <source>
        <strain evidence="2 3">CBS 110374</strain>
    </source>
</reference>
<gene>
    <name evidence="2" type="ORF">M437DRAFT_76758</name>
</gene>
<evidence type="ECO:0000313" key="2">
    <source>
        <dbReference type="EMBL" id="KEQ61199.1"/>
    </source>
</evidence>
<dbReference type="PROSITE" id="PS50097">
    <property type="entry name" value="BTB"/>
    <property type="match status" value="1"/>
</dbReference>
<feature type="domain" description="BTB" evidence="1">
    <location>
        <begin position="32"/>
        <end position="95"/>
    </location>
</feature>
<dbReference type="RefSeq" id="XP_040878222.1">
    <property type="nucleotide sequence ID" value="XM_041026681.1"/>
</dbReference>
<keyword evidence="3" id="KW-1185">Reference proteome</keyword>
<sequence length="249" mass="29082">MASSMNSHGPSDSKLAKAAKDKSEWERSTWNSEYVTYVDGKIFSASVHKELLCFFSPYYTAALKGIFAEALNKTLTLDLPNHQMANLVSWLYSGNTIDFTEYDLLDLYVFADEKMMLAFRRSIMTRLIQFHDPGYEHMEDDLAMPYVKRLPESSGLFRYFIDYWVGMAEWDVDGRIPRKFFYEALERFGSLSEDNHSEAKSGDHRTCLARACNYHEHVNKTEWRESTWEYKNMLQTCADIRSLWSNPKT</sequence>
<evidence type="ECO:0000313" key="3">
    <source>
        <dbReference type="Proteomes" id="UP000030672"/>
    </source>
</evidence>
<dbReference type="SUPFAM" id="SSF54695">
    <property type="entry name" value="POZ domain"/>
    <property type="match status" value="1"/>
</dbReference>
<protein>
    <recommendedName>
        <fullName evidence="1">BTB domain-containing protein</fullName>
    </recommendedName>
</protein>
<dbReference type="AlphaFoldDB" id="A0A074VPZ1"/>
<dbReference type="CDD" id="cd18186">
    <property type="entry name" value="BTB_POZ_ZBTB_KLHL-like"/>
    <property type="match status" value="1"/>
</dbReference>
<accession>A0A074VPZ1</accession>
<dbReference type="GeneID" id="63920054"/>
<dbReference type="EMBL" id="KL584839">
    <property type="protein sequence ID" value="KEQ61199.1"/>
    <property type="molecule type" value="Genomic_DNA"/>
</dbReference>
<dbReference type="InterPro" id="IPR000210">
    <property type="entry name" value="BTB/POZ_dom"/>
</dbReference>
<evidence type="ECO:0000259" key="1">
    <source>
        <dbReference type="PROSITE" id="PS50097"/>
    </source>
</evidence>
<proteinExistence type="predicted"/>
<dbReference type="STRING" id="1043003.A0A074VPZ1"/>
<dbReference type="Gene3D" id="3.30.710.10">
    <property type="entry name" value="Potassium Channel Kv1.1, Chain A"/>
    <property type="match status" value="1"/>
</dbReference>
<organism evidence="2 3">
    <name type="scientific">Aureobasidium melanogenum (strain CBS 110374)</name>
    <name type="common">Aureobasidium pullulans var. melanogenum</name>
    <dbReference type="NCBI Taxonomy" id="1043003"/>
    <lineage>
        <taxon>Eukaryota</taxon>
        <taxon>Fungi</taxon>
        <taxon>Dikarya</taxon>
        <taxon>Ascomycota</taxon>
        <taxon>Pezizomycotina</taxon>
        <taxon>Dothideomycetes</taxon>
        <taxon>Dothideomycetidae</taxon>
        <taxon>Dothideales</taxon>
        <taxon>Saccotheciaceae</taxon>
        <taxon>Aureobasidium</taxon>
    </lineage>
</organism>
<dbReference type="HOGENOM" id="CLU_085406_0_0_1"/>
<dbReference type="Proteomes" id="UP000030672">
    <property type="component" value="Unassembled WGS sequence"/>
</dbReference>
<dbReference type="InterPro" id="IPR011333">
    <property type="entry name" value="SKP1/BTB/POZ_sf"/>
</dbReference>